<dbReference type="InterPro" id="IPR056174">
    <property type="entry name" value="SpoVR_N"/>
</dbReference>
<dbReference type="AlphaFoldDB" id="S0EWL5"/>
<dbReference type="InterPro" id="IPR057008">
    <property type="entry name" value="SpoVR-like_C"/>
</dbReference>
<dbReference type="Pfam" id="PF24755">
    <property type="entry name" value="SpoVR_C"/>
    <property type="match status" value="1"/>
</dbReference>
<dbReference type="STRING" id="454171.CP488_02103"/>
<dbReference type="KEGG" id="ccz:CCALI_01987"/>
<accession>S0EWL5</accession>
<keyword evidence="4" id="KW-1185">Reference proteome</keyword>
<dbReference type="EMBL" id="HF951689">
    <property type="protein sequence ID" value="CCW35794.1"/>
    <property type="molecule type" value="Genomic_DNA"/>
</dbReference>
<sequence>MDRAERAELERWIDIITQKAAELGLDFYPVHFEVVPDHVIYELGSYGLPARFSHWTFGRDYHIQKTMYEYGMAKIYEIVFNTDPCQAFLLESNSMLAHKFVVAHVLGHNDFFKNNVYFEQTDRKMIEKVRLHSNRIRRYEEEYGPLVVEEFLDAVLSIEYHFDIHATAPFHRKTPEEYEQERRHPTRHATEFDDLWNISEERALQPEPAPTRRIPPEPDYDLLGFLRDYAPELERWQRDILSMIREEMLYFVPQMRTKIMNEGWASYWHERILSEIDLTPEEHFEFRRMHSAVLSPSSRMSLNPYYVGYTIFKDIERRWNGEPDPDYPETDWREAPLTRPQGEGLQKIFEVRQLECDTSFLRKYLTEGLVKRLDLYTYKQEEVNGELVWVVQETDWRKVRDTLLDSMTNFGIPVITVEDGDYQRRGELLLRHHYDGKPLDKDYARRTLRYIYQIWKRPVHIQTGPGGEEMISWDGKELIEEPA</sequence>
<dbReference type="FunCoup" id="S0EWL5">
    <property type="interactions" value="6"/>
</dbReference>
<dbReference type="Pfam" id="PF04293">
    <property type="entry name" value="SpoVR"/>
    <property type="match status" value="1"/>
</dbReference>
<dbReference type="HOGENOM" id="CLU_010179_1_0_0"/>
<dbReference type="PANTHER" id="PTHR30029">
    <property type="entry name" value="STAGE V SPORULATION PROTEIN R"/>
    <property type="match status" value="1"/>
</dbReference>
<reference evidence="4" key="1">
    <citation type="submission" date="2013-03" db="EMBL/GenBank/DDBJ databases">
        <title>Genome sequence of Chthonomonas calidirosea, the first sequenced genome from the Armatimonadetes phylum (formally candidate division OP10).</title>
        <authorList>
            <person name="Lee K.C.Y."/>
            <person name="Morgan X.C."/>
            <person name="Dunfield P.F."/>
            <person name="Tamas I."/>
            <person name="Houghton K.M."/>
            <person name="Vyssotski M."/>
            <person name="Ryan J.L.J."/>
            <person name="Lagutin K."/>
            <person name="McDonald I.R."/>
            <person name="Stott M.B."/>
        </authorList>
    </citation>
    <scope>NUCLEOTIDE SEQUENCE [LARGE SCALE GENOMIC DNA]</scope>
    <source>
        <strain evidence="4">DSM 23976 / ICMP 18418 / T49</strain>
    </source>
</reference>
<dbReference type="PATRIC" id="fig|1303518.3.peg.2046"/>
<feature type="domain" description="SpoVR-like C-terminal" evidence="2">
    <location>
        <begin position="413"/>
        <end position="463"/>
    </location>
</feature>
<dbReference type="InterPro" id="IPR007390">
    <property type="entry name" value="Spore_V_R"/>
</dbReference>
<protein>
    <submittedName>
        <fullName evidence="3">Uncharacterized conserved protein</fullName>
    </submittedName>
</protein>
<dbReference type="eggNOG" id="COG2719">
    <property type="taxonomic scope" value="Bacteria"/>
</dbReference>
<gene>
    <name evidence="3" type="ORF">CCALI_01987</name>
</gene>
<dbReference type="PANTHER" id="PTHR30029:SF2">
    <property type="entry name" value="STAGE V SPORULATION PROTEIN R"/>
    <property type="match status" value="1"/>
</dbReference>
<evidence type="ECO:0000313" key="4">
    <source>
        <dbReference type="Proteomes" id="UP000014227"/>
    </source>
</evidence>
<name>S0EWL5_CHTCT</name>
<dbReference type="RefSeq" id="WP_016483319.1">
    <property type="nucleotide sequence ID" value="NC_021487.1"/>
</dbReference>
<feature type="domain" description="SpoVR protein-like N-terminal" evidence="1">
    <location>
        <begin position="6"/>
        <end position="411"/>
    </location>
</feature>
<dbReference type="Proteomes" id="UP000014227">
    <property type="component" value="Chromosome I"/>
</dbReference>
<dbReference type="OrthoDB" id="9784270at2"/>
<evidence type="ECO:0000259" key="2">
    <source>
        <dbReference type="Pfam" id="PF24755"/>
    </source>
</evidence>
<evidence type="ECO:0000259" key="1">
    <source>
        <dbReference type="Pfam" id="PF04293"/>
    </source>
</evidence>
<evidence type="ECO:0000313" key="3">
    <source>
        <dbReference type="EMBL" id="CCW35794.1"/>
    </source>
</evidence>
<organism evidence="3 4">
    <name type="scientific">Chthonomonas calidirosea (strain DSM 23976 / ICMP 18418 / T49)</name>
    <dbReference type="NCBI Taxonomy" id="1303518"/>
    <lineage>
        <taxon>Bacteria</taxon>
        <taxon>Bacillati</taxon>
        <taxon>Armatimonadota</taxon>
        <taxon>Chthonomonadia</taxon>
        <taxon>Chthonomonadales</taxon>
        <taxon>Chthonomonadaceae</taxon>
        <taxon>Chthonomonas</taxon>
    </lineage>
</organism>
<proteinExistence type="predicted"/>
<dbReference type="InParanoid" id="S0EWL5"/>